<accession>A0A754B2Z4</accession>
<proteinExistence type="predicted"/>
<reference evidence="1" key="1">
    <citation type="journal article" date="2018" name="Genome Biol.">
        <title>SKESA: strategic k-mer extension for scrupulous assemblies.</title>
        <authorList>
            <person name="Souvorov A."/>
            <person name="Agarwala R."/>
            <person name="Lipman D.J."/>
        </authorList>
    </citation>
    <scope>NUCLEOTIDE SEQUENCE</scope>
    <source>
        <strain evidence="1">MA.MZ045</strain>
    </source>
</reference>
<evidence type="ECO:0000313" key="1">
    <source>
        <dbReference type="EMBL" id="HAF8580975.1"/>
    </source>
</evidence>
<organism evidence="1">
    <name type="scientific">Salmonella enterica</name>
    <name type="common">Salmonella choleraesuis</name>
    <dbReference type="NCBI Taxonomy" id="28901"/>
    <lineage>
        <taxon>Bacteria</taxon>
        <taxon>Pseudomonadati</taxon>
        <taxon>Pseudomonadota</taxon>
        <taxon>Gammaproteobacteria</taxon>
        <taxon>Enterobacterales</taxon>
        <taxon>Enterobacteriaceae</taxon>
        <taxon>Salmonella</taxon>
    </lineage>
</organism>
<dbReference type="EMBL" id="DAAWNC010000020">
    <property type="protein sequence ID" value="HAF8580975.1"/>
    <property type="molecule type" value="Genomic_DNA"/>
</dbReference>
<sequence length="48" mass="5139">MGRTPCTGSVEADGVQNEGRHVRAVAFSEHKFLVVAPVKGDNVAMLRT</sequence>
<dbReference type="AlphaFoldDB" id="A0A754B2Z4"/>
<reference evidence="1" key="2">
    <citation type="submission" date="2020-02" db="EMBL/GenBank/DDBJ databases">
        <authorList>
            <consortium name="NCBI Pathogen Detection Project"/>
        </authorList>
    </citation>
    <scope>NUCLEOTIDE SEQUENCE</scope>
    <source>
        <strain evidence="1">MA.MZ045</strain>
    </source>
</reference>
<dbReference type="RefSeq" id="WP_170875920.1">
    <property type="nucleotide sequence ID" value="NZ_MXLQ01000027.1"/>
</dbReference>
<protein>
    <submittedName>
        <fullName evidence="1">Uncharacterized protein</fullName>
    </submittedName>
</protein>
<comment type="caution">
    <text evidence="1">The sequence shown here is derived from an EMBL/GenBank/DDBJ whole genome shotgun (WGS) entry which is preliminary data.</text>
</comment>
<gene>
    <name evidence="1" type="ORF">G5T75_004960</name>
</gene>
<name>A0A754B2Z4_SALER</name>